<name>A0A9K3H7B4_HELAN</name>
<evidence type="ECO:0000256" key="1">
    <source>
        <dbReference type="SAM" id="MobiDB-lite"/>
    </source>
</evidence>
<comment type="caution">
    <text evidence="3">The sequence shown here is derived from an EMBL/GenBank/DDBJ whole genome shotgun (WGS) entry which is preliminary data.</text>
</comment>
<evidence type="ECO:0000313" key="3">
    <source>
        <dbReference type="EMBL" id="KAF5767829.1"/>
    </source>
</evidence>
<keyword evidence="4" id="KW-1185">Reference proteome</keyword>
<feature type="domain" description="Ty3 transposon capsid-like protein" evidence="2">
    <location>
        <begin position="5"/>
        <end position="164"/>
    </location>
</feature>
<dbReference type="AlphaFoldDB" id="A0A9K3H7B4"/>
<dbReference type="PANTHER" id="PTHR15503:SF45">
    <property type="entry name" value="RNA-DIRECTED DNA POLYMERASE HOMOLOG"/>
    <property type="match status" value="1"/>
</dbReference>
<proteinExistence type="predicted"/>
<dbReference type="InterPro" id="IPR032567">
    <property type="entry name" value="RTL1-rel"/>
</dbReference>
<evidence type="ECO:0000259" key="2">
    <source>
        <dbReference type="Pfam" id="PF19259"/>
    </source>
</evidence>
<dbReference type="Pfam" id="PF19259">
    <property type="entry name" value="Ty3_capsid"/>
    <property type="match status" value="1"/>
</dbReference>
<gene>
    <name evidence="3" type="ORF">HanXRQr2_Chr14g0629291</name>
</gene>
<dbReference type="PANTHER" id="PTHR15503">
    <property type="entry name" value="LDOC1 RELATED"/>
    <property type="match status" value="1"/>
</dbReference>
<dbReference type="EMBL" id="MNCJ02000329">
    <property type="protein sequence ID" value="KAF5767829.1"/>
    <property type="molecule type" value="Genomic_DNA"/>
</dbReference>
<dbReference type="Gramene" id="mRNA:HanXRQr2_Chr14g0629291">
    <property type="protein sequence ID" value="CDS:HanXRQr2_Chr14g0629291.1"/>
    <property type="gene ID" value="HanXRQr2_Chr14g0629291"/>
</dbReference>
<reference evidence="3" key="1">
    <citation type="journal article" date="2017" name="Nature">
        <title>The sunflower genome provides insights into oil metabolism, flowering and Asterid evolution.</title>
        <authorList>
            <person name="Badouin H."/>
            <person name="Gouzy J."/>
            <person name="Grassa C.J."/>
            <person name="Murat F."/>
            <person name="Staton S.E."/>
            <person name="Cottret L."/>
            <person name="Lelandais-Briere C."/>
            <person name="Owens G.L."/>
            <person name="Carrere S."/>
            <person name="Mayjonade B."/>
            <person name="Legrand L."/>
            <person name="Gill N."/>
            <person name="Kane N.C."/>
            <person name="Bowers J.E."/>
            <person name="Hubner S."/>
            <person name="Bellec A."/>
            <person name="Berard A."/>
            <person name="Berges H."/>
            <person name="Blanchet N."/>
            <person name="Boniface M.C."/>
            <person name="Brunel D."/>
            <person name="Catrice O."/>
            <person name="Chaidir N."/>
            <person name="Claudel C."/>
            <person name="Donnadieu C."/>
            <person name="Faraut T."/>
            <person name="Fievet G."/>
            <person name="Helmstetter N."/>
            <person name="King M."/>
            <person name="Knapp S.J."/>
            <person name="Lai Z."/>
            <person name="Le Paslier M.C."/>
            <person name="Lippi Y."/>
            <person name="Lorenzon L."/>
            <person name="Mandel J.R."/>
            <person name="Marage G."/>
            <person name="Marchand G."/>
            <person name="Marquand E."/>
            <person name="Bret-Mestries E."/>
            <person name="Morien E."/>
            <person name="Nambeesan S."/>
            <person name="Nguyen T."/>
            <person name="Pegot-Espagnet P."/>
            <person name="Pouilly N."/>
            <person name="Raftis F."/>
            <person name="Sallet E."/>
            <person name="Schiex T."/>
            <person name="Thomas J."/>
            <person name="Vandecasteele C."/>
            <person name="Vares D."/>
            <person name="Vear F."/>
            <person name="Vautrin S."/>
            <person name="Crespi M."/>
            <person name="Mangin B."/>
            <person name="Burke J.M."/>
            <person name="Salse J."/>
            <person name="Munos S."/>
            <person name="Vincourt P."/>
            <person name="Rieseberg L.H."/>
            <person name="Langlade N.B."/>
        </authorList>
    </citation>
    <scope>NUCLEOTIDE SEQUENCE</scope>
    <source>
        <tissue evidence="3">Leaves</tissue>
    </source>
</reference>
<organism evidence="3 4">
    <name type="scientific">Helianthus annuus</name>
    <name type="common">Common sunflower</name>
    <dbReference type="NCBI Taxonomy" id="4232"/>
    <lineage>
        <taxon>Eukaryota</taxon>
        <taxon>Viridiplantae</taxon>
        <taxon>Streptophyta</taxon>
        <taxon>Embryophyta</taxon>
        <taxon>Tracheophyta</taxon>
        <taxon>Spermatophyta</taxon>
        <taxon>Magnoliopsida</taxon>
        <taxon>eudicotyledons</taxon>
        <taxon>Gunneridae</taxon>
        <taxon>Pentapetalae</taxon>
        <taxon>asterids</taxon>
        <taxon>campanulids</taxon>
        <taxon>Asterales</taxon>
        <taxon>Asteraceae</taxon>
        <taxon>Asteroideae</taxon>
        <taxon>Heliantheae alliance</taxon>
        <taxon>Heliantheae</taxon>
        <taxon>Helianthus</taxon>
    </lineage>
</organism>
<accession>A0A9K3H7B4</accession>
<reference evidence="3" key="2">
    <citation type="submission" date="2020-06" db="EMBL/GenBank/DDBJ databases">
        <title>Helianthus annuus Genome sequencing and assembly Release 2.</title>
        <authorList>
            <person name="Gouzy J."/>
            <person name="Langlade N."/>
            <person name="Munos S."/>
        </authorList>
    </citation>
    <scope>NUCLEOTIDE SEQUENCE</scope>
    <source>
        <tissue evidence="3">Leaves</tissue>
    </source>
</reference>
<dbReference type="InterPro" id="IPR045358">
    <property type="entry name" value="Ty3_capsid"/>
</dbReference>
<evidence type="ECO:0000313" key="4">
    <source>
        <dbReference type="Proteomes" id="UP000215914"/>
    </source>
</evidence>
<sequence length="388" mass="44367">MDCHPSTFSGTEGAVGLLHWFERLETDFEVHDCPESRRVKFATSTLGGAALTWWEAQVQMLGLAAANATPWNEFKDLIKEEFCSQEDIHKLEVEFLNLQMVGSEIEAYTRRSNELATFCPTMVDPPTKRIELYLKGLVPEIQSLMTTANLGTIQQVTRLAHRLTDQAVEQNKLPKRAETDTACTSRDNKRRWDENRSTGLILVQPLTQKQETDDYYWSGQQFTSNHGQKRYRGIHPWCNYCNRHHSGRCRKERCQGCLKIGHEAKDCRNSRPVGQEQQPQAPQAQWQQQNFGECLQYGTKDHYERHYPQLNWNQNQNHDHGSRNGNGVSNGGNNGNNDAHGRVIGMGQGDARDDLNVIMGKFLLVDFYVTMLFDSGVNINYMSLKLVE</sequence>
<dbReference type="Proteomes" id="UP000215914">
    <property type="component" value="Unassembled WGS sequence"/>
</dbReference>
<feature type="region of interest" description="Disordered" evidence="1">
    <location>
        <begin position="312"/>
        <end position="345"/>
    </location>
</feature>
<protein>
    <submittedName>
        <fullName evidence="3">Transcription factor interactor and regulator CCHC(Zn) family</fullName>
    </submittedName>
</protein>